<feature type="transmembrane region" description="Helical" evidence="2">
    <location>
        <begin position="78"/>
        <end position="101"/>
    </location>
</feature>
<organism evidence="3 4">
    <name type="scientific">Nocardiopsis kunsanensis</name>
    <dbReference type="NCBI Taxonomy" id="141693"/>
    <lineage>
        <taxon>Bacteria</taxon>
        <taxon>Bacillati</taxon>
        <taxon>Actinomycetota</taxon>
        <taxon>Actinomycetes</taxon>
        <taxon>Streptosporangiales</taxon>
        <taxon>Nocardiopsidaceae</taxon>
        <taxon>Nocardiopsis</taxon>
    </lineage>
</organism>
<keyword evidence="2" id="KW-0812">Transmembrane</keyword>
<feature type="transmembrane region" description="Helical" evidence="2">
    <location>
        <begin position="130"/>
        <end position="154"/>
    </location>
</feature>
<accession>A0A919CK36</accession>
<feature type="transmembrane region" description="Helical" evidence="2">
    <location>
        <begin position="189"/>
        <end position="207"/>
    </location>
</feature>
<keyword evidence="4" id="KW-1185">Reference proteome</keyword>
<evidence type="ECO:0000313" key="3">
    <source>
        <dbReference type="EMBL" id="GHD32961.1"/>
    </source>
</evidence>
<sequence>MQPHDPYNNPGQGGYPSGPNPPQGGAHPSGGYPPQGYGRPGAHPPQGQPGMPPGPPPMGPGATQPEGKMPGTVITARVFQFIGGITGLLMGGVMLFAALYITGDDQALREMDAVLDQDAAVPGGIGTNEVLGGLAVAGAIPFVYGLISTLLASFMGKRSGIVLWGTVIFQILAALILVVSLVFAMNVLAIVPLLFTVGIIILMVVPVSRAFYSPAPQGFAPGPQY</sequence>
<feature type="compositionally biased region" description="Pro residues" evidence="1">
    <location>
        <begin position="42"/>
        <end position="59"/>
    </location>
</feature>
<feature type="compositionally biased region" description="Low complexity" evidence="1">
    <location>
        <begin position="29"/>
        <end position="41"/>
    </location>
</feature>
<keyword evidence="2" id="KW-0472">Membrane</keyword>
<feature type="region of interest" description="Disordered" evidence="1">
    <location>
        <begin position="1"/>
        <end position="69"/>
    </location>
</feature>
<dbReference type="AlphaFoldDB" id="A0A919CK36"/>
<dbReference type="Proteomes" id="UP000654947">
    <property type="component" value="Unassembled WGS sequence"/>
</dbReference>
<evidence type="ECO:0000256" key="1">
    <source>
        <dbReference type="SAM" id="MobiDB-lite"/>
    </source>
</evidence>
<keyword evidence="2" id="KW-1133">Transmembrane helix</keyword>
<comment type="caution">
    <text evidence="3">The sequence shown here is derived from an EMBL/GenBank/DDBJ whole genome shotgun (WGS) entry which is preliminary data.</text>
</comment>
<dbReference type="EMBL" id="BMXL01000025">
    <property type="protein sequence ID" value="GHD32961.1"/>
    <property type="molecule type" value="Genomic_DNA"/>
</dbReference>
<gene>
    <name evidence="3" type="ORF">GCM10007147_37050</name>
</gene>
<proteinExistence type="predicted"/>
<reference evidence="3 4" key="1">
    <citation type="journal article" date="2014" name="Int. J. Syst. Evol. Microbiol.">
        <title>Complete genome sequence of Corynebacterium casei LMG S-19264T (=DSM 44701T), isolated from a smear-ripened cheese.</title>
        <authorList>
            <consortium name="US DOE Joint Genome Institute (JGI-PGF)"/>
            <person name="Walter F."/>
            <person name="Albersmeier A."/>
            <person name="Kalinowski J."/>
            <person name="Ruckert C."/>
        </authorList>
    </citation>
    <scope>NUCLEOTIDE SEQUENCE [LARGE SCALE GENOMIC DNA]</scope>
    <source>
        <strain evidence="3 4">KCTC 19473</strain>
    </source>
</reference>
<evidence type="ECO:0000256" key="2">
    <source>
        <dbReference type="SAM" id="Phobius"/>
    </source>
</evidence>
<evidence type="ECO:0000313" key="4">
    <source>
        <dbReference type="Proteomes" id="UP000654947"/>
    </source>
</evidence>
<name>A0A919CK36_9ACTN</name>
<protein>
    <submittedName>
        <fullName evidence="3">Uncharacterized protein</fullName>
    </submittedName>
</protein>
<feature type="transmembrane region" description="Helical" evidence="2">
    <location>
        <begin position="161"/>
        <end position="183"/>
    </location>
</feature>